<name>A0A179GIF9_PURLI</name>
<feature type="compositionally biased region" description="Basic and acidic residues" evidence="1">
    <location>
        <begin position="1"/>
        <end position="18"/>
    </location>
</feature>
<evidence type="ECO:0000313" key="3">
    <source>
        <dbReference type="Proteomes" id="UP000078240"/>
    </source>
</evidence>
<feature type="region of interest" description="Disordered" evidence="1">
    <location>
        <begin position="1"/>
        <end position="75"/>
    </location>
</feature>
<evidence type="ECO:0000313" key="2">
    <source>
        <dbReference type="EMBL" id="OAQ77654.1"/>
    </source>
</evidence>
<organism evidence="2 3">
    <name type="scientific">Purpureocillium lilacinum</name>
    <name type="common">Paecilomyces lilacinus</name>
    <dbReference type="NCBI Taxonomy" id="33203"/>
    <lineage>
        <taxon>Eukaryota</taxon>
        <taxon>Fungi</taxon>
        <taxon>Dikarya</taxon>
        <taxon>Ascomycota</taxon>
        <taxon>Pezizomycotina</taxon>
        <taxon>Sordariomycetes</taxon>
        <taxon>Hypocreomycetidae</taxon>
        <taxon>Hypocreales</taxon>
        <taxon>Ophiocordycipitaceae</taxon>
        <taxon>Purpureocillium</taxon>
    </lineage>
</organism>
<sequence length="75" mass="8444">MDDRHEAHDHLHGERRQAESFAEAEEMLRDSHAPRQSLRLSRRPNQIAHLSHHCQQPGDACLRTSAGRGQGGKTA</sequence>
<proteinExistence type="predicted"/>
<evidence type="ECO:0000256" key="1">
    <source>
        <dbReference type="SAM" id="MobiDB-lite"/>
    </source>
</evidence>
<protein>
    <submittedName>
        <fullName evidence="2">Uncharacterized protein</fullName>
    </submittedName>
</protein>
<dbReference type="AlphaFoldDB" id="A0A179GIF9"/>
<accession>A0A179GIF9</accession>
<reference evidence="2 3" key="1">
    <citation type="submission" date="2016-01" db="EMBL/GenBank/DDBJ databases">
        <title>Biosynthesis of antibiotic leucinostatins and their inhibition on Phytophthora in bio-control Purpureocillium lilacinum.</title>
        <authorList>
            <person name="Wang G."/>
            <person name="Liu Z."/>
            <person name="Lin R."/>
            <person name="Li E."/>
            <person name="Mao Z."/>
            <person name="Ling J."/>
            <person name="Yin W."/>
            <person name="Xie B."/>
        </authorList>
    </citation>
    <scope>NUCLEOTIDE SEQUENCE [LARGE SCALE GENOMIC DNA]</scope>
    <source>
        <strain evidence="2">PLBJ-1</strain>
    </source>
</reference>
<dbReference type="Proteomes" id="UP000078240">
    <property type="component" value="Unassembled WGS sequence"/>
</dbReference>
<comment type="caution">
    <text evidence="2">The sequence shown here is derived from an EMBL/GenBank/DDBJ whole genome shotgun (WGS) entry which is preliminary data.</text>
</comment>
<dbReference type="EMBL" id="LSBH01000006">
    <property type="protein sequence ID" value="OAQ77654.1"/>
    <property type="molecule type" value="Genomic_DNA"/>
</dbReference>
<gene>
    <name evidence="2" type="ORF">VFPBJ_08126</name>
</gene>